<organism evidence="7 8">
    <name type="scientific">Phycisphaera mikurensis (strain NBRC 102666 / KCTC 22515 / FYK2301M01)</name>
    <dbReference type="NCBI Taxonomy" id="1142394"/>
    <lineage>
        <taxon>Bacteria</taxon>
        <taxon>Pseudomonadati</taxon>
        <taxon>Planctomycetota</taxon>
        <taxon>Phycisphaerae</taxon>
        <taxon>Phycisphaerales</taxon>
        <taxon>Phycisphaeraceae</taxon>
        <taxon>Phycisphaera</taxon>
    </lineage>
</organism>
<dbReference type="OrthoDB" id="9803632at2"/>
<dbReference type="Proteomes" id="UP000007881">
    <property type="component" value="Chromosome"/>
</dbReference>
<accession>I0IAF6</accession>
<evidence type="ECO:0000313" key="7">
    <source>
        <dbReference type="EMBL" id="BAM02244.1"/>
    </source>
</evidence>
<reference evidence="7 8" key="1">
    <citation type="submission" date="2012-02" db="EMBL/GenBank/DDBJ databases">
        <title>Complete genome sequence of Phycisphaera mikurensis NBRC 102666.</title>
        <authorList>
            <person name="Ankai A."/>
            <person name="Hosoyama A."/>
            <person name="Terui Y."/>
            <person name="Sekine M."/>
            <person name="Fukai R."/>
            <person name="Kato Y."/>
            <person name="Nakamura S."/>
            <person name="Yamada-Narita S."/>
            <person name="Kawakoshi A."/>
            <person name="Fukunaga Y."/>
            <person name="Yamazaki S."/>
            <person name="Fujita N."/>
        </authorList>
    </citation>
    <scope>NUCLEOTIDE SEQUENCE [LARGE SCALE GENOMIC DNA]</scope>
    <source>
        <strain evidence="8">NBRC 102666 / KCTC 22515 / FYK2301M01</strain>
    </source>
</reference>
<feature type="transmembrane region" description="Helical" evidence="6">
    <location>
        <begin position="135"/>
        <end position="157"/>
    </location>
</feature>
<comment type="subcellular location">
    <subcellularLocation>
        <location evidence="1">Membrane</location>
        <topology evidence="1">Multi-pass membrane protein</topology>
    </subcellularLocation>
</comment>
<keyword evidence="5 6" id="KW-0472">Membrane</keyword>
<feature type="transmembrane region" description="Helical" evidence="6">
    <location>
        <begin position="279"/>
        <end position="298"/>
    </location>
</feature>
<evidence type="ECO:0000256" key="1">
    <source>
        <dbReference type="ARBA" id="ARBA00004141"/>
    </source>
</evidence>
<keyword evidence="3 6" id="KW-0812">Transmembrane</keyword>
<dbReference type="STRING" id="1142394.PSMK_00850"/>
<dbReference type="CDD" id="cd13963">
    <property type="entry name" value="PT_UbiA_2"/>
    <property type="match status" value="1"/>
</dbReference>
<dbReference type="Gene3D" id="1.10.357.140">
    <property type="entry name" value="UbiA prenyltransferase"/>
    <property type="match status" value="1"/>
</dbReference>
<dbReference type="InterPro" id="IPR044878">
    <property type="entry name" value="UbiA_sf"/>
</dbReference>
<keyword evidence="7" id="KW-0808">Transferase</keyword>
<keyword evidence="8" id="KW-1185">Reference proteome</keyword>
<dbReference type="EC" id="2.5.1.-" evidence="7"/>
<dbReference type="GO" id="GO:0016020">
    <property type="term" value="C:membrane"/>
    <property type="evidence" value="ECO:0007669"/>
    <property type="project" value="UniProtKB-SubCell"/>
</dbReference>
<gene>
    <name evidence="7" type="ordered locus">PSMK_00850</name>
</gene>
<evidence type="ECO:0000256" key="6">
    <source>
        <dbReference type="SAM" id="Phobius"/>
    </source>
</evidence>
<dbReference type="KEGG" id="phm:PSMK_00850"/>
<keyword evidence="4 6" id="KW-1133">Transmembrane helix</keyword>
<dbReference type="InterPro" id="IPR000537">
    <property type="entry name" value="UbiA_prenyltransferase"/>
</dbReference>
<name>I0IAF6_PHYMF</name>
<evidence type="ECO:0000256" key="3">
    <source>
        <dbReference type="ARBA" id="ARBA00022692"/>
    </source>
</evidence>
<evidence type="ECO:0000256" key="4">
    <source>
        <dbReference type="ARBA" id="ARBA00022989"/>
    </source>
</evidence>
<keyword evidence="2" id="KW-1003">Cell membrane</keyword>
<proteinExistence type="predicted"/>
<feature type="transmembrane region" description="Helical" evidence="6">
    <location>
        <begin position="52"/>
        <end position="72"/>
    </location>
</feature>
<dbReference type="GO" id="GO:0016765">
    <property type="term" value="F:transferase activity, transferring alkyl or aryl (other than methyl) groups"/>
    <property type="evidence" value="ECO:0007669"/>
    <property type="project" value="InterPro"/>
</dbReference>
<dbReference type="Pfam" id="PF01040">
    <property type="entry name" value="UbiA"/>
    <property type="match status" value="1"/>
</dbReference>
<feature type="transmembrane region" description="Helical" evidence="6">
    <location>
        <begin position="245"/>
        <end position="267"/>
    </location>
</feature>
<evidence type="ECO:0000313" key="8">
    <source>
        <dbReference type="Proteomes" id="UP000007881"/>
    </source>
</evidence>
<dbReference type="eggNOG" id="COG0382">
    <property type="taxonomic scope" value="Bacteria"/>
</dbReference>
<feature type="transmembrane region" description="Helical" evidence="6">
    <location>
        <begin position="104"/>
        <end position="123"/>
    </location>
</feature>
<evidence type="ECO:0000256" key="2">
    <source>
        <dbReference type="ARBA" id="ARBA00022475"/>
    </source>
</evidence>
<dbReference type="EMBL" id="AP012338">
    <property type="protein sequence ID" value="BAM02244.1"/>
    <property type="molecule type" value="Genomic_DNA"/>
</dbReference>
<sequence>MAASPSNPTGVAARAARGAALLAACRPRQWPKNLLVAVPMLAGHAAGDGTRWLAVALAAAAFSAVASVVYLVNDLLDADADRLHPTKRERPIASGRLRPGVAKAAVPGLLLLAAALTAALFLVDPPVAAAPGATAPSPAGFAATLLGYATLAFAYSLRLKREPIVDVACLSGFYLARLLAGGFVVGLFPSPWLLGFAGAVFLTLALGKRYAELLTLFGSAVREHSPGTSAEAVPGRGWQPSDAPLVLAMGVASAWSAGVVLTLYLSSDAVRALYAHPRRLAIVVGLVLFGLNRLWFLAHRGRIHGDPLTFLVRDPVTWALGAATLAAAWAAR</sequence>
<evidence type="ECO:0000256" key="5">
    <source>
        <dbReference type="ARBA" id="ARBA00023136"/>
    </source>
</evidence>
<feature type="transmembrane region" description="Helical" evidence="6">
    <location>
        <begin position="310"/>
        <end position="331"/>
    </location>
</feature>
<dbReference type="HOGENOM" id="CLU_029423_1_0_0"/>
<dbReference type="RefSeq" id="WP_014435464.1">
    <property type="nucleotide sequence ID" value="NC_017080.1"/>
</dbReference>
<protein>
    <submittedName>
        <fullName evidence="7">Putative prenyltransferase</fullName>
        <ecNumber evidence="7">2.5.1.-</ecNumber>
    </submittedName>
</protein>
<dbReference type="AlphaFoldDB" id="I0IAF6"/>